<feature type="domain" description="Integrase catalytic" evidence="5">
    <location>
        <begin position="240"/>
        <end position="398"/>
    </location>
</feature>
<dbReference type="SUPFAM" id="SSF53098">
    <property type="entry name" value="Ribonuclease H-like"/>
    <property type="match status" value="1"/>
</dbReference>
<evidence type="ECO:0000313" key="6">
    <source>
        <dbReference type="EMBL" id="CAB0030504.1"/>
    </source>
</evidence>
<feature type="repeat" description="ANK" evidence="3">
    <location>
        <begin position="1212"/>
        <end position="1244"/>
    </location>
</feature>
<sequence length="1689" mass="193652">MCVNFRVDGGDNLVPFIVEKRSHPPIMIVRQLFDDEPTAVADRTSEFATRIFTYRAQRTRGRLTRWMLAIQDYDLHMTYVRGKDNGLADALSRLPGHRPDDGHELSIASIAIRAPSHRIVMRLKNIITEQKKDEKCVLIADRLRSGLEVGDYACRDGILIKGKVGSQKIVIPRTLAYEVMLEIHEFYVHVGGKKVLQTFRESFYAEKARHIATNITRACDSCQRNKTYNRGNFVGVRAIIQKGPHDLLSVDYMGPYPTSISGARYILVCVDAFSKFVQLYPIRRADAPTTIRRIFNDYLPKYGPAKRIQTDHGTQFTSILWKRALRESNITHVLSSIRHPQSNIVERVNKEIGRMLRTLISKSHKAWATLLPRIQDCLNEVYHESTECTPMEIHLGKRPTRFWENYINIPTEINKKLVKNDLMLVAERIRNKREKYAMRENARHKIVNYRVGDRVLVRNEKLSKANTHVISKFLALYEGPYIITKIYSGVTFELINETTGKPSKSQLRRLRKKATRNRHRMKKKDRVEMLKKLYHGQKSHSGPIARARRALEKEQGHRVEEPVSHVETSRAVTEAQIRARRRLKATEEEHLREQRRNQDIKKEYTRQWIARSFGTLDLKLPEGDIKRSTFPMCRIPADDVLQIHYTECEKRVIRATDDTRLARRTRGGNTTRGGPVDRRQKQQRRRFSLTVLMLRRYCNNYYHTRVRARGQRKETKVVTGSRAGCVRGRNWSCFHLNLRGNDKQRDNSKVPAADPKWNSKITYATHGGVPNIMSTRIISTIAREEEHQRRQQKINIMSIEDLKELYNRLFILARDHEYFNKPVRPLPDLDLEKIRAKIDWFLYRAVLHRHIEVVKFLPKLGIKEVSGAEPGKTAARTAIHRAARQGQWDMARALFDVYDRRNYQEPRTDLTHLHVACITASLRHVWQYLDQKDCNVDAPCQTYAESYPLNLAVYYYLRAYEERERAIQEAAREGRQPPVEDATENPLATIEVLLKAGANANRPNRDGTSLLTRAIRANRGELVALLLRHKADPNHRDAETGRWPLDEALGLNDRQAIAYIMGQPRDPNHLRAQERRDLLPAVHRYAELVAADRLSLDAYQELVGCDEDSLPRVLEKLIFGTTDRRERQREFYAKMLEYGADPNALCATGRMPRLDKPATTRIVEALLRAGAKATNCDPQGRTPLRRTIAYNYYSLVEKLLLWDGLADQESRDGVTPLEEAARCLDTEAVELLVLHGAAATTLNADRRRRAWVTAAVRENRVELIRHLIEHGFEPSSPDQLGRTLLDEAMIYDRPGLLRMLLEKGHRPRFDAEDDSRNPLVVAVRHQYTEIARVLLEEADAEAKILDKPELRGLLTRLVANDKLELLELLIKAGTSTDAKDTYDATLLHKAVQLKKPEAIGLLLRNRADPNLRCVIADYRTPLLQAVVDRDAAIVRRLLDEARNMGIIVNTKRRDMDDKVAIERAVENFDLATLRVLLEHGAEIETFNSPDNREILTQLIERDQLEIVRTLILAGVDPNVQSLRSNSLQHEAVAKVRPEILEWLLAEGGALPSLPNGIGVPPLHLACQTNQTELALVLLRHGADTTGLSLRDDPYDRIVLHQLIKDDNRVLIEALLKEGVNPNEPTALLHVCLGMGDQEAMIEVLLQNGADPGRPEPETGLLPRDRAESLNRPKAKRLLDAAMLRQYCKQ</sequence>
<evidence type="ECO:0000256" key="4">
    <source>
        <dbReference type="SAM" id="MobiDB-lite"/>
    </source>
</evidence>
<dbReference type="InterPro" id="IPR036397">
    <property type="entry name" value="RNaseH_sf"/>
</dbReference>
<dbReference type="SUPFAM" id="SSF48403">
    <property type="entry name" value="Ankyrin repeat"/>
    <property type="match status" value="3"/>
</dbReference>
<feature type="compositionally biased region" description="Basic and acidic residues" evidence="4">
    <location>
        <begin position="1652"/>
        <end position="1668"/>
    </location>
</feature>
<dbReference type="Pfam" id="PF00665">
    <property type="entry name" value="rve"/>
    <property type="match status" value="1"/>
</dbReference>
<keyword evidence="7" id="KW-1185">Reference proteome</keyword>
<feature type="repeat" description="ANK" evidence="3">
    <location>
        <begin position="1557"/>
        <end position="1589"/>
    </location>
</feature>
<dbReference type="Pfam" id="PF17921">
    <property type="entry name" value="Integrase_H2C2"/>
    <property type="match status" value="1"/>
</dbReference>
<gene>
    <name evidence="6" type="ORF">TBRA_LOCUS2503</name>
</gene>
<dbReference type="PANTHER" id="PTHR24198">
    <property type="entry name" value="ANKYRIN REPEAT AND PROTEIN KINASE DOMAIN-CONTAINING PROTEIN"/>
    <property type="match status" value="1"/>
</dbReference>
<dbReference type="Pfam" id="PF12796">
    <property type="entry name" value="Ank_2"/>
    <property type="match status" value="3"/>
</dbReference>
<dbReference type="Gene3D" id="1.10.340.70">
    <property type="match status" value="1"/>
</dbReference>
<dbReference type="PROSITE" id="PS50994">
    <property type="entry name" value="INTEGRASE"/>
    <property type="match status" value="1"/>
</dbReference>
<name>A0A6H5I012_9HYME</name>
<dbReference type="InterPro" id="IPR036770">
    <property type="entry name" value="Ankyrin_rpt-contain_sf"/>
</dbReference>
<dbReference type="PANTHER" id="PTHR24198:SF165">
    <property type="entry name" value="ANKYRIN REPEAT-CONTAINING PROTEIN-RELATED"/>
    <property type="match status" value="1"/>
</dbReference>
<keyword evidence="1" id="KW-0677">Repeat</keyword>
<dbReference type="SMART" id="SM00248">
    <property type="entry name" value="ANK"/>
    <property type="match status" value="18"/>
</dbReference>
<dbReference type="PROSITE" id="PS50297">
    <property type="entry name" value="ANK_REP_REGION"/>
    <property type="match status" value="1"/>
</dbReference>
<keyword evidence="2 3" id="KW-0040">ANK repeat</keyword>
<protein>
    <recommendedName>
        <fullName evidence="5">Integrase catalytic domain-containing protein</fullName>
    </recommendedName>
</protein>
<dbReference type="Proteomes" id="UP000479190">
    <property type="component" value="Unassembled WGS sequence"/>
</dbReference>
<evidence type="ECO:0000256" key="1">
    <source>
        <dbReference type="ARBA" id="ARBA00022737"/>
    </source>
</evidence>
<evidence type="ECO:0000259" key="5">
    <source>
        <dbReference type="PROSITE" id="PS50994"/>
    </source>
</evidence>
<dbReference type="Gene3D" id="1.25.40.20">
    <property type="entry name" value="Ankyrin repeat-containing domain"/>
    <property type="match status" value="4"/>
</dbReference>
<feature type="repeat" description="ANK" evidence="3">
    <location>
        <begin position="1006"/>
        <end position="1038"/>
    </location>
</feature>
<evidence type="ECO:0000313" key="7">
    <source>
        <dbReference type="Proteomes" id="UP000479190"/>
    </source>
</evidence>
<reference evidence="6 7" key="1">
    <citation type="submission" date="2020-02" db="EMBL/GenBank/DDBJ databases">
        <authorList>
            <person name="Ferguson B K."/>
        </authorList>
    </citation>
    <scope>NUCLEOTIDE SEQUENCE [LARGE SCALE GENOMIC DNA]</scope>
</reference>
<dbReference type="InterPro" id="IPR041588">
    <property type="entry name" value="Integrase_H2C2"/>
</dbReference>
<feature type="region of interest" description="Disordered" evidence="4">
    <location>
        <begin position="1648"/>
        <end position="1668"/>
    </location>
</feature>
<dbReference type="InterPro" id="IPR002110">
    <property type="entry name" value="Ankyrin_rpt"/>
</dbReference>
<dbReference type="EMBL" id="CADCXV010000491">
    <property type="protein sequence ID" value="CAB0030504.1"/>
    <property type="molecule type" value="Genomic_DNA"/>
</dbReference>
<dbReference type="GO" id="GO:0015074">
    <property type="term" value="P:DNA integration"/>
    <property type="evidence" value="ECO:0007669"/>
    <property type="project" value="InterPro"/>
</dbReference>
<organism evidence="6 7">
    <name type="scientific">Trichogramma brassicae</name>
    <dbReference type="NCBI Taxonomy" id="86971"/>
    <lineage>
        <taxon>Eukaryota</taxon>
        <taxon>Metazoa</taxon>
        <taxon>Ecdysozoa</taxon>
        <taxon>Arthropoda</taxon>
        <taxon>Hexapoda</taxon>
        <taxon>Insecta</taxon>
        <taxon>Pterygota</taxon>
        <taxon>Neoptera</taxon>
        <taxon>Endopterygota</taxon>
        <taxon>Hymenoptera</taxon>
        <taxon>Apocrita</taxon>
        <taxon>Proctotrupomorpha</taxon>
        <taxon>Chalcidoidea</taxon>
        <taxon>Trichogrammatidae</taxon>
        <taxon>Trichogramma</taxon>
    </lineage>
</organism>
<proteinExistence type="predicted"/>
<dbReference type="InterPro" id="IPR001584">
    <property type="entry name" value="Integrase_cat-core"/>
</dbReference>
<evidence type="ECO:0000256" key="2">
    <source>
        <dbReference type="ARBA" id="ARBA00023043"/>
    </source>
</evidence>
<dbReference type="InterPro" id="IPR012337">
    <property type="entry name" value="RNaseH-like_sf"/>
</dbReference>
<dbReference type="Gene3D" id="3.30.420.10">
    <property type="entry name" value="Ribonuclease H-like superfamily/Ribonuclease H"/>
    <property type="match status" value="1"/>
</dbReference>
<evidence type="ECO:0000256" key="3">
    <source>
        <dbReference type="PROSITE-ProRule" id="PRU00023"/>
    </source>
</evidence>
<dbReference type="GO" id="GO:0003676">
    <property type="term" value="F:nucleic acid binding"/>
    <property type="evidence" value="ECO:0007669"/>
    <property type="project" value="InterPro"/>
</dbReference>
<dbReference type="PROSITE" id="PS50088">
    <property type="entry name" value="ANK_REPEAT"/>
    <property type="match status" value="3"/>
</dbReference>
<dbReference type="OrthoDB" id="194358at2759"/>
<accession>A0A6H5I012</accession>